<keyword evidence="4" id="KW-0479">Metal-binding</keyword>
<keyword evidence="9" id="KW-1185">Reference proteome</keyword>
<sequence length="367" mass="42374">MKINPFNPIHLRKISKIINYKIDEFIGHFYDLEKTLSQLDTRPPSLNFELTNICNAKCVFCGYQYQERAKSIMSEQVFNKALADYIDLGGGDIFLTPIVGDSLLDPNFLNRVYTFRKEPKIRDIRLITNGILLDRFGIEEVVRSGINGIFISTAGFQEEMYQRVYRNNSYQRMRDNVLALLETRERLGIPLDITIGLRSDRPLVEVMKDPDFQPILKYKPEIDFTWSFYDFGGKIKESDLLGTMKMRQVAADKKTQPCKNLYDGPIVLPEGVVMACYCAAAMDAIEDLSIGNIMNESLREIWTGYQRQKLIDQFEKDGNLNPTCSACTAYRNLDFYRSSKGRRFGSENEARVKGEKIDSSYHERLHY</sequence>
<dbReference type="Pfam" id="PF04055">
    <property type="entry name" value="Radical_SAM"/>
    <property type="match status" value="1"/>
</dbReference>
<evidence type="ECO:0000256" key="3">
    <source>
        <dbReference type="ARBA" id="ARBA00022691"/>
    </source>
</evidence>
<dbReference type="PROSITE" id="PS51918">
    <property type="entry name" value="RADICAL_SAM"/>
    <property type="match status" value="1"/>
</dbReference>
<protein>
    <submittedName>
        <fullName evidence="8">Radical SAM protein</fullName>
    </submittedName>
</protein>
<evidence type="ECO:0000256" key="1">
    <source>
        <dbReference type="ARBA" id="ARBA00001966"/>
    </source>
</evidence>
<dbReference type="PANTHER" id="PTHR11228:SF7">
    <property type="entry name" value="PQQA PEPTIDE CYCLASE"/>
    <property type="match status" value="1"/>
</dbReference>
<dbReference type="Proteomes" id="UP001442494">
    <property type="component" value="Unassembled WGS sequence"/>
</dbReference>
<evidence type="ECO:0000259" key="7">
    <source>
        <dbReference type="PROSITE" id="PS51918"/>
    </source>
</evidence>
<keyword evidence="2" id="KW-0004">4Fe-4S</keyword>
<dbReference type="InterPro" id="IPR023885">
    <property type="entry name" value="4Fe4S-binding_SPASM_dom"/>
</dbReference>
<keyword evidence="3" id="KW-0949">S-adenosyl-L-methionine</keyword>
<dbReference type="InterPro" id="IPR034391">
    <property type="entry name" value="AdoMet-like_SPASM_containing"/>
</dbReference>
<dbReference type="EMBL" id="JAMPKK010000030">
    <property type="protein sequence ID" value="MEP0865678.1"/>
    <property type="molecule type" value="Genomic_DNA"/>
</dbReference>
<dbReference type="SFLD" id="SFLDG01067">
    <property type="entry name" value="SPASM/twitch_domain_containing"/>
    <property type="match status" value="1"/>
</dbReference>
<evidence type="ECO:0000256" key="4">
    <source>
        <dbReference type="ARBA" id="ARBA00022723"/>
    </source>
</evidence>
<name>A0ABV0JQI0_9CYAN</name>
<proteinExistence type="predicted"/>
<feature type="domain" description="Radical SAM core" evidence="7">
    <location>
        <begin position="40"/>
        <end position="259"/>
    </location>
</feature>
<dbReference type="InterPro" id="IPR013785">
    <property type="entry name" value="Aldolase_TIM"/>
</dbReference>
<keyword evidence="5" id="KW-0408">Iron</keyword>
<dbReference type="PANTHER" id="PTHR11228">
    <property type="entry name" value="RADICAL SAM DOMAIN PROTEIN"/>
    <property type="match status" value="1"/>
</dbReference>
<organism evidence="8 9">
    <name type="scientific">Funiculus sociatus GB2-A5</name>
    <dbReference type="NCBI Taxonomy" id="2933946"/>
    <lineage>
        <taxon>Bacteria</taxon>
        <taxon>Bacillati</taxon>
        <taxon>Cyanobacteriota</taxon>
        <taxon>Cyanophyceae</taxon>
        <taxon>Coleofasciculales</taxon>
        <taxon>Coleofasciculaceae</taxon>
        <taxon>Funiculus</taxon>
    </lineage>
</organism>
<dbReference type="SUPFAM" id="SSF102114">
    <property type="entry name" value="Radical SAM enzymes"/>
    <property type="match status" value="1"/>
</dbReference>
<keyword evidence="6" id="KW-0411">Iron-sulfur</keyword>
<dbReference type="Gene3D" id="3.20.20.70">
    <property type="entry name" value="Aldolase class I"/>
    <property type="match status" value="1"/>
</dbReference>
<dbReference type="InterPro" id="IPR050377">
    <property type="entry name" value="Radical_SAM_PqqE_MftC-like"/>
</dbReference>
<accession>A0ABV0JQI0</accession>
<comment type="caution">
    <text evidence="8">The sequence shown here is derived from an EMBL/GenBank/DDBJ whole genome shotgun (WGS) entry which is preliminary data.</text>
</comment>
<dbReference type="InterPro" id="IPR058240">
    <property type="entry name" value="rSAM_sf"/>
</dbReference>
<reference evidence="8 9" key="1">
    <citation type="submission" date="2022-04" db="EMBL/GenBank/DDBJ databases">
        <title>Positive selection, recombination, and allopatry shape intraspecific diversity of widespread and dominant cyanobacteria.</title>
        <authorList>
            <person name="Wei J."/>
            <person name="Shu W."/>
            <person name="Hu C."/>
        </authorList>
    </citation>
    <scope>NUCLEOTIDE SEQUENCE [LARGE SCALE GENOMIC DNA]</scope>
    <source>
        <strain evidence="8 9">GB2-A5</strain>
    </source>
</reference>
<comment type="cofactor">
    <cofactor evidence="1">
        <name>[4Fe-4S] cluster</name>
        <dbReference type="ChEBI" id="CHEBI:49883"/>
    </cofactor>
</comment>
<dbReference type="Pfam" id="PF13186">
    <property type="entry name" value="SPASM"/>
    <property type="match status" value="1"/>
</dbReference>
<gene>
    <name evidence="8" type="ORF">NDI37_14505</name>
</gene>
<evidence type="ECO:0000256" key="5">
    <source>
        <dbReference type="ARBA" id="ARBA00023004"/>
    </source>
</evidence>
<evidence type="ECO:0000256" key="6">
    <source>
        <dbReference type="ARBA" id="ARBA00023014"/>
    </source>
</evidence>
<dbReference type="SFLD" id="SFLDG01387">
    <property type="entry name" value="BtrN-like_SPASM_domain_contain"/>
    <property type="match status" value="1"/>
</dbReference>
<evidence type="ECO:0000256" key="2">
    <source>
        <dbReference type="ARBA" id="ARBA00022485"/>
    </source>
</evidence>
<evidence type="ECO:0000313" key="8">
    <source>
        <dbReference type="EMBL" id="MEP0865678.1"/>
    </source>
</evidence>
<dbReference type="InterPro" id="IPR007197">
    <property type="entry name" value="rSAM"/>
</dbReference>
<dbReference type="CDD" id="cd21109">
    <property type="entry name" value="SPASM"/>
    <property type="match status" value="1"/>
</dbReference>
<evidence type="ECO:0000313" key="9">
    <source>
        <dbReference type="Proteomes" id="UP001442494"/>
    </source>
</evidence>
<dbReference type="RefSeq" id="WP_190419337.1">
    <property type="nucleotide sequence ID" value="NZ_JAMPKK010000030.1"/>
</dbReference>
<dbReference type="CDD" id="cd01335">
    <property type="entry name" value="Radical_SAM"/>
    <property type="match status" value="1"/>
</dbReference>
<dbReference type="SFLD" id="SFLDS00029">
    <property type="entry name" value="Radical_SAM"/>
    <property type="match status" value="1"/>
</dbReference>